<evidence type="ECO:0000313" key="3">
    <source>
        <dbReference type="EMBL" id="KAG5476974.1"/>
    </source>
</evidence>
<dbReference type="EMBL" id="JAFEUZ010000025">
    <property type="protein sequence ID" value="KAG5476974.1"/>
    <property type="molecule type" value="Genomic_DNA"/>
</dbReference>
<dbReference type="RefSeq" id="XP_067178144.1">
    <property type="nucleotide sequence ID" value="XM_067322779.1"/>
</dbReference>
<evidence type="ECO:0000256" key="2">
    <source>
        <dbReference type="SAM" id="MobiDB-lite"/>
    </source>
</evidence>
<feature type="compositionally biased region" description="Low complexity" evidence="2">
    <location>
        <begin position="28"/>
        <end position="48"/>
    </location>
</feature>
<feature type="region of interest" description="Disordered" evidence="2">
    <location>
        <begin position="576"/>
        <end position="604"/>
    </location>
</feature>
<reference evidence="4" key="2">
    <citation type="journal article" date="2021" name="Sci. Data">
        <title>Chromosome-scale genome sequencing, assembly and annotation of six genomes from subfamily Leishmaniinae.</title>
        <authorList>
            <person name="Almutairi H."/>
            <person name="Urbaniak M.D."/>
            <person name="Bates M.D."/>
            <person name="Jariyapan N."/>
            <person name="Kwakye-Nuako G."/>
            <person name="Thomaz Soccol V."/>
            <person name="Al-Salem W.S."/>
            <person name="Dillon R.J."/>
            <person name="Bates P.A."/>
            <person name="Gatherer D."/>
        </authorList>
    </citation>
    <scope>NUCLEOTIDE SEQUENCE [LARGE SCALE GENOMIC DNA]</scope>
</reference>
<dbReference type="KEGG" id="lmat:92515291"/>
<feature type="compositionally biased region" description="Basic and acidic residues" evidence="2">
    <location>
        <begin position="466"/>
        <end position="475"/>
    </location>
</feature>
<dbReference type="OrthoDB" id="266362at2759"/>
<proteinExistence type="predicted"/>
<accession>A0A836KIC4</accession>
<evidence type="ECO:0000256" key="1">
    <source>
        <dbReference type="SAM" id="Coils"/>
    </source>
</evidence>
<protein>
    <submittedName>
        <fullName evidence="3">Uncharacterized protein</fullName>
    </submittedName>
</protein>
<dbReference type="Proteomes" id="UP000673552">
    <property type="component" value="Unassembled WGS sequence"/>
</dbReference>
<reference evidence="4" key="1">
    <citation type="journal article" date="2021" name="Microbiol. Resour. Announc.">
        <title>LGAAP: Leishmaniinae Genome Assembly and Annotation Pipeline.</title>
        <authorList>
            <person name="Almutairi H."/>
            <person name="Urbaniak M.D."/>
            <person name="Bates M.D."/>
            <person name="Jariyapan N."/>
            <person name="Kwakye-Nuako G."/>
            <person name="Thomaz-Soccol V."/>
            <person name="Al-Salem W.S."/>
            <person name="Dillon R.J."/>
            <person name="Bates P.A."/>
            <person name="Gatherer D."/>
        </authorList>
    </citation>
    <scope>NUCLEOTIDE SEQUENCE [LARGE SCALE GENOMIC DNA]</scope>
</reference>
<feature type="compositionally biased region" description="Basic residues" evidence="2">
    <location>
        <begin position="641"/>
        <end position="650"/>
    </location>
</feature>
<feature type="compositionally biased region" description="Basic and acidic residues" evidence="2">
    <location>
        <begin position="417"/>
        <end position="426"/>
    </location>
</feature>
<evidence type="ECO:0000313" key="4">
    <source>
        <dbReference type="Proteomes" id="UP000673552"/>
    </source>
</evidence>
<comment type="caution">
    <text evidence="3">The sequence shown here is derived from an EMBL/GenBank/DDBJ whole genome shotgun (WGS) entry which is preliminary data.</text>
</comment>
<feature type="compositionally biased region" description="Pro residues" evidence="2">
    <location>
        <begin position="1"/>
        <end position="16"/>
    </location>
</feature>
<organism evidence="3 4">
    <name type="scientific">Leishmania martiniquensis</name>
    <dbReference type="NCBI Taxonomy" id="1580590"/>
    <lineage>
        <taxon>Eukaryota</taxon>
        <taxon>Discoba</taxon>
        <taxon>Euglenozoa</taxon>
        <taxon>Kinetoplastea</taxon>
        <taxon>Metakinetoplastina</taxon>
        <taxon>Trypanosomatida</taxon>
        <taxon>Trypanosomatidae</taxon>
        <taxon>Leishmaniinae</taxon>
        <taxon>Leishmania</taxon>
    </lineage>
</organism>
<feature type="region of interest" description="Disordered" evidence="2">
    <location>
        <begin position="387"/>
        <end position="457"/>
    </location>
</feature>
<sequence>MAPQPAPPSPPAPSPQPQERRSPYRNHQSTSAVAEAAAAEVPAAPQATSSAQWQLCSPGEHRPHSDGHVGQGGAVFAYASEAVGTLEQQYSDALQRLGTMHRLYERLDAHNHTLASELKRVRQVSDTLQNGLAFQLYNSVRQVKHEMRLLKQYVELLSSSFSNRLHVLQQVVGEELPRFLGRHDLHASLLAHGVEGMLKPMETRVSVGLVSGGASSAELVANAPSPMLGGAAASRQFYSPVYWWNAMSPHPMRPPSAANDPAAPAEMEAHGDADVVHGGGGTTMESKRELSPPDQLSLSDEGDRRKNILLQSPEDALVSRRAYREVQTALADAQRRVVELEQASVNQQADYESRIAQLKAAHRAKVATLKEELALLRRQGLSAQDDGLQQAAHAAGSRGQAGGLVAPATVNQPTQLPRERRCEQLRAARQSSVSSTASTSTSIAPPPQRADGKAAQSSLWALKDAAEEAGRDEGGKSTMTNDSNRDYRRHAALLRASASASASTTEDGSCDARHSIDRTDRHVPLASGSKGGGQHIRGTDVDLHRPDLYPSADSARCIQCAREMLGYEACGGERRRQGQRAHSSGSGQHHQKENRATQEAAGANATVRRSLAYDRLMKQSHAASNSGEKYAAHIESTSAHMPRRSPRSRRQGTCVSARGEGRGAGADLLQSLAAQVAAIDVQGGSRYATIAPTRVRQAPRRLDAKVERVAQGLWAQELLKARSYL</sequence>
<keyword evidence="1" id="KW-0175">Coiled coil</keyword>
<keyword evidence="4" id="KW-1185">Reference proteome</keyword>
<feature type="coiled-coil region" evidence="1">
    <location>
        <begin position="323"/>
        <end position="379"/>
    </location>
</feature>
<feature type="compositionally biased region" description="Low complexity" evidence="2">
    <location>
        <begin position="431"/>
        <end position="442"/>
    </location>
</feature>
<dbReference type="GeneID" id="92515291"/>
<feature type="region of interest" description="Disordered" evidence="2">
    <location>
        <begin position="636"/>
        <end position="659"/>
    </location>
</feature>
<gene>
    <name evidence="3" type="ORF">LSCM1_05308</name>
</gene>
<feature type="region of interest" description="Disordered" evidence="2">
    <location>
        <begin position="1"/>
        <end position="70"/>
    </location>
</feature>
<feature type="region of interest" description="Disordered" evidence="2">
    <location>
        <begin position="466"/>
        <end position="485"/>
    </location>
</feature>
<dbReference type="AlphaFoldDB" id="A0A836KIC4"/>
<name>A0A836KIC4_9TRYP</name>
<feature type="region of interest" description="Disordered" evidence="2">
    <location>
        <begin position="272"/>
        <end position="307"/>
    </location>
</feature>